<proteinExistence type="predicted"/>
<accession>A0A8S5UX20</accession>
<name>A0A8S5UX20_9CAUD</name>
<evidence type="ECO:0000259" key="1">
    <source>
        <dbReference type="PROSITE" id="PS50943"/>
    </source>
</evidence>
<dbReference type="CDD" id="cd00093">
    <property type="entry name" value="HTH_XRE"/>
    <property type="match status" value="1"/>
</dbReference>
<dbReference type="GO" id="GO:0003677">
    <property type="term" value="F:DNA binding"/>
    <property type="evidence" value="ECO:0007669"/>
    <property type="project" value="InterPro"/>
</dbReference>
<reference evidence="2" key="1">
    <citation type="journal article" date="2021" name="Proc. Natl. Acad. Sci. U.S.A.">
        <title>A Catalog of Tens of Thousands of Viruses from Human Metagenomes Reveals Hidden Associations with Chronic Diseases.</title>
        <authorList>
            <person name="Tisza M.J."/>
            <person name="Buck C.B."/>
        </authorList>
    </citation>
    <scope>NUCLEOTIDE SEQUENCE</scope>
    <source>
        <strain evidence="2">CtDmR33</strain>
    </source>
</reference>
<organism evidence="2">
    <name type="scientific">Siphoviridae sp. ctDmR33</name>
    <dbReference type="NCBI Taxonomy" id="2825389"/>
    <lineage>
        <taxon>Viruses</taxon>
        <taxon>Duplodnaviria</taxon>
        <taxon>Heunggongvirae</taxon>
        <taxon>Uroviricota</taxon>
        <taxon>Caudoviricetes</taxon>
    </lineage>
</organism>
<dbReference type="Gene3D" id="1.10.10.60">
    <property type="entry name" value="Homeodomain-like"/>
    <property type="match status" value="1"/>
</dbReference>
<evidence type="ECO:0000313" key="2">
    <source>
        <dbReference type="EMBL" id="DAF99032.1"/>
    </source>
</evidence>
<dbReference type="SUPFAM" id="SSF47413">
    <property type="entry name" value="lambda repressor-like DNA-binding domains"/>
    <property type="match status" value="1"/>
</dbReference>
<feature type="domain" description="HTH cro/C1-type" evidence="1">
    <location>
        <begin position="24"/>
        <end position="69"/>
    </location>
</feature>
<sequence>MKRETTEEMIEKMHQMQRDGCSYAQMSKELGLAKSTISAYLNGRIRNATIAQRNAILRAYNQQKTIQEIAEEQHVSKSIVEYTISTYRIRQKYEQKLEGYHYVLPKAPKYIVTQLHRGNLIGQDFYFDHFPIWDDLIYVCRECGIKHATDFINENDFRAVDVYVRVLFDVGSSAKCLLIQRITDEIPGVMDLLR</sequence>
<dbReference type="PROSITE" id="PS50943">
    <property type="entry name" value="HTH_CROC1"/>
    <property type="match status" value="1"/>
</dbReference>
<dbReference type="InterPro" id="IPR001387">
    <property type="entry name" value="Cro/C1-type_HTH"/>
</dbReference>
<protein>
    <submittedName>
        <fullName evidence="2">Transposase</fullName>
    </submittedName>
</protein>
<dbReference type="InterPro" id="IPR010982">
    <property type="entry name" value="Lambda_DNA-bd_dom_sf"/>
</dbReference>
<dbReference type="EMBL" id="BK016159">
    <property type="protein sequence ID" value="DAF99032.1"/>
    <property type="molecule type" value="Genomic_DNA"/>
</dbReference>